<sequence>MAAVLEQAEAATKNGTRVDEQIAQATSRIRTHDITFGGLVLVAFVLVYATAMILLDKYLGLAEWLRQVAFLGFLAACAGIAYATILSPLRKKINPLYAAKRVESTIDDAKNSVTGYVDAQQQGTLNATVKAALAHRAAKSVAAADVNKAVDHRGLLYLGGTSVALFLTLIVLFFVFRPAQFSSLVGRAFVPFGSGDIVTRTHIDVVRPDPAEATVTTGQTIVVAVHVGGKIPSADGPERVRLMIRHNQADPNYTELPMVQGDTSRDFELRVPDHLVQYGFWYKVAGGDYTTPEYRVTVRTLPLFTEFQATYEYPAYLRRKTEPTNDPQLRAPRGTTVTLVGRTNRDVREGTMVVEPGGVRVTGTPVADKPDSLAFKLKLTESGSYKLSFNATTGEHSTDSFQSRILVEADKAPEIAINKPEEDEITAPTNGQIAIDGKVGDDFGIDTITLKMKIVSPVERPLLDRPYLNGKDKSFHRKKDNTWPTDVDYKGSVDLAQLKADPTGLPLTLTPDMVIEFWLEATDNCTEPKPNLGRSVAKRVRLTPPKVEPQDKQKLDQDKANRKDEEQKHDAQQEQKLDQENRDPKNGNNGGQNQNQPDQKTEPKNGTNGEGTKEGPPDPTKMPPPNKDKSEPKTDNPMGGMSETGNPMGSPTPKGGMNDPSSKPMGSTEPNGTNTQNGTNPDRPMPEAPPPKSPEEKSVQDRADKLNNAIEKEKQEGGSGKSNPSANENERTDSAQQKKQPPAGDMGNATEPKPEPKQGEPNNPMQDNAPASGKSEGKLEKPSNPAEPKPEPKQGEPKPGNDPMNKAGQKNTAPSETRDEPVGAPPGVDKEPKQSQPNPKDPNPKDPKDPNPNPDQKQDPNSGSKAKSATQKGDEQQGGMSDSTDKKDPAADAGSGPKPMREPTRGEDKPNQPQNQPQPAGGTKPENKQPDAGDAKPNKAPAPSENKPKPEDMMSGGTGTPESKPEGDANQSTKPNSTGAAETKSAGNKNAPMNGGNSGADEGRDKPPPQEGAQPSGGRDQEPPKQKELDDNQRKELEEAARNLTSPDEKKKQDARNKLDKAIGEDKRKEMEKLANDLQSPDENKRAEAQRKLDELKKQAQQQQGKPNGENGGKPDEKQMKELEQAAKDLNSPDKNKQQEARDKLDKAIGEDKRKELEQLAKDLQSGDKSKQQAAQKKIEDAVKNAKGGGGDQGDQKNAPKLDEKQMKELEQAAKDLTSPDEKKKQDAREKLDKAIGEDKRKEMEKLANDLQSPDEKTRAEAQRKLDELKKQAQQQQGKPNGENGGKPDEKQMKEIADAMKDLQSGDEQKKQAAQQKLDKMVGEKNRKEAEQLMKDLQSGNKETREAAEKKLDDLKKQLEKQQAGKNGKDGKGKEPSKEELADLMKKAQDLQSKDKDTREKAEKDLDNKLGKENREKLQKELEDKKPGGDPQQDEKLKEQLEQMAKEPSNQSHEPTQNGPGSSPPPKGAMEEDPQNRLKTAELRLEDFERKRYDEEFQKKQGFSEAEYKKFLDDYTKHVENLRKEANQPAGNKPPQPGSSEPGGPILGGGGNKVAPSAKLDSSGTGGGSTVAPPGFENSKNKFQKLIQEKK</sequence>
<dbReference type="Proteomes" id="UP000464178">
    <property type="component" value="Chromosome"/>
</dbReference>
<feature type="compositionally biased region" description="Basic and acidic residues" evidence="1">
    <location>
        <begin position="1474"/>
        <end position="1484"/>
    </location>
</feature>
<feature type="compositionally biased region" description="Basic and acidic residues" evidence="1">
    <location>
        <begin position="1019"/>
        <end position="1075"/>
    </location>
</feature>
<evidence type="ECO:0000256" key="2">
    <source>
        <dbReference type="SAM" id="Phobius"/>
    </source>
</evidence>
<organism evidence="3 4">
    <name type="scientific">Gemmata massiliana</name>
    <dbReference type="NCBI Taxonomy" id="1210884"/>
    <lineage>
        <taxon>Bacteria</taxon>
        <taxon>Pseudomonadati</taxon>
        <taxon>Planctomycetota</taxon>
        <taxon>Planctomycetia</taxon>
        <taxon>Gemmatales</taxon>
        <taxon>Gemmataceae</taxon>
        <taxon>Gemmata</taxon>
    </lineage>
</organism>
<name>A0A6P2DAF8_9BACT</name>
<feature type="compositionally biased region" description="Basic and acidic residues" evidence="1">
    <location>
        <begin position="1113"/>
        <end position="1184"/>
    </location>
</feature>
<feature type="region of interest" description="Disordered" evidence="1">
    <location>
        <begin position="1519"/>
        <end position="1591"/>
    </location>
</feature>
<reference evidence="3 4" key="1">
    <citation type="submission" date="2019-05" db="EMBL/GenBank/DDBJ databases">
        <authorList>
            <consortium name="Science for Life Laboratories"/>
        </authorList>
    </citation>
    <scope>NUCLEOTIDE SEQUENCE [LARGE SCALE GENOMIC DNA]</scope>
    <source>
        <strain evidence="3">Soil9</strain>
    </source>
</reference>
<feature type="compositionally biased region" description="Basic and acidic residues" evidence="1">
    <location>
        <begin position="1342"/>
        <end position="1360"/>
    </location>
</feature>
<feature type="compositionally biased region" description="Basic and acidic residues" evidence="1">
    <location>
        <begin position="1367"/>
        <end position="1445"/>
    </location>
</feature>
<evidence type="ECO:0000313" key="3">
    <source>
        <dbReference type="EMBL" id="VTR96500.1"/>
    </source>
</evidence>
<keyword evidence="4" id="KW-1185">Reference proteome</keyword>
<feature type="compositionally biased region" description="Basic and acidic residues" evidence="1">
    <location>
        <begin position="899"/>
        <end position="910"/>
    </location>
</feature>
<proteinExistence type="predicted"/>
<feature type="region of interest" description="Disordered" evidence="1">
    <location>
        <begin position="524"/>
        <end position="1484"/>
    </location>
</feature>
<protein>
    <submittedName>
        <fullName evidence="3">Uncharacterized protein</fullName>
    </submittedName>
</protein>
<feature type="compositionally biased region" description="Basic and acidic residues" evidence="1">
    <location>
        <begin position="925"/>
        <end position="937"/>
    </location>
</feature>
<keyword evidence="2" id="KW-1133">Transmembrane helix</keyword>
<evidence type="ECO:0000256" key="1">
    <source>
        <dbReference type="SAM" id="MobiDB-lite"/>
    </source>
</evidence>
<keyword evidence="2" id="KW-0812">Transmembrane</keyword>
<feature type="transmembrane region" description="Helical" evidence="2">
    <location>
        <begin position="155"/>
        <end position="176"/>
    </location>
</feature>
<feature type="compositionally biased region" description="Basic and acidic residues" evidence="1">
    <location>
        <begin position="693"/>
        <end position="716"/>
    </location>
</feature>
<feature type="compositionally biased region" description="Low complexity" evidence="1">
    <location>
        <begin position="668"/>
        <end position="681"/>
    </location>
</feature>
<accession>A0A6P2DAF8</accession>
<feature type="compositionally biased region" description="Polar residues" evidence="1">
    <location>
        <begin position="969"/>
        <end position="988"/>
    </location>
</feature>
<feature type="compositionally biased region" description="Basic and acidic residues" evidence="1">
    <location>
        <begin position="1082"/>
        <end position="1098"/>
    </location>
</feature>
<keyword evidence="2" id="KW-0472">Membrane</keyword>
<evidence type="ECO:0000313" key="4">
    <source>
        <dbReference type="Proteomes" id="UP000464178"/>
    </source>
</evidence>
<feature type="compositionally biased region" description="Basic and acidic residues" evidence="1">
    <location>
        <begin position="548"/>
        <end position="585"/>
    </location>
</feature>
<feature type="compositionally biased region" description="Basic and acidic residues" evidence="1">
    <location>
        <begin position="1307"/>
        <end position="1334"/>
    </location>
</feature>
<feature type="transmembrane region" description="Helical" evidence="2">
    <location>
        <begin position="34"/>
        <end position="55"/>
    </location>
</feature>
<dbReference type="EMBL" id="LR593886">
    <property type="protein sequence ID" value="VTR96500.1"/>
    <property type="molecule type" value="Genomic_DNA"/>
</dbReference>
<dbReference type="KEGG" id="gms:SOIL9_12140"/>
<gene>
    <name evidence="3" type="ORF">SOIL9_12140</name>
</gene>
<feature type="compositionally biased region" description="Basic and acidic residues" evidence="1">
    <location>
        <begin position="1286"/>
        <end position="1301"/>
    </location>
</feature>
<feature type="transmembrane region" description="Helical" evidence="2">
    <location>
        <begin position="67"/>
        <end position="86"/>
    </location>
</feature>
<feature type="compositionally biased region" description="Basic and acidic residues" evidence="1">
    <location>
        <begin position="1194"/>
        <end position="1271"/>
    </location>
</feature>
<feature type="compositionally biased region" description="Polar residues" evidence="1">
    <location>
        <begin position="1448"/>
        <end position="1461"/>
    </location>
</feature>
<dbReference type="RefSeq" id="WP_162670778.1">
    <property type="nucleotide sequence ID" value="NZ_LR593886.1"/>
</dbReference>